<evidence type="ECO:0000256" key="12">
    <source>
        <dbReference type="ARBA" id="ARBA00032932"/>
    </source>
</evidence>
<dbReference type="RefSeq" id="WP_079556997.1">
    <property type="nucleotide sequence ID" value="NZ_CP021904.1"/>
</dbReference>
<evidence type="ECO:0000256" key="14">
    <source>
        <dbReference type="HAMAP-Rule" id="MF_01006"/>
    </source>
</evidence>
<dbReference type="STRING" id="889453.SAMN03080601_01217"/>
<dbReference type="GO" id="GO:0046677">
    <property type="term" value="P:response to antibiotic"/>
    <property type="evidence" value="ECO:0007669"/>
    <property type="project" value="UniProtKB-UniRule"/>
</dbReference>
<dbReference type="EMBL" id="FUYV01000005">
    <property type="protein sequence ID" value="SKB79427.1"/>
    <property type="molecule type" value="Genomic_DNA"/>
</dbReference>
<evidence type="ECO:0000256" key="8">
    <source>
        <dbReference type="ARBA" id="ARBA00022989"/>
    </source>
</evidence>
<evidence type="ECO:0000256" key="4">
    <source>
        <dbReference type="ARBA" id="ARBA00021581"/>
    </source>
</evidence>
<reference evidence="15 16" key="1">
    <citation type="submission" date="2017-02" db="EMBL/GenBank/DDBJ databases">
        <authorList>
            <person name="Peterson S.W."/>
        </authorList>
    </citation>
    <scope>NUCLEOTIDE SEQUENCE [LARGE SCALE GENOMIC DNA]</scope>
    <source>
        <strain evidence="15 16">DSM 24412</strain>
    </source>
</reference>
<comment type="catalytic activity">
    <reaction evidence="13 14">
        <text>di-trans,octa-cis-undecaprenyl diphosphate + H2O = di-trans,octa-cis-undecaprenyl phosphate + phosphate + H(+)</text>
        <dbReference type="Rhea" id="RHEA:28094"/>
        <dbReference type="ChEBI" id="CHEBI:15377"/>
        <dbReference type="ChEBI" id="CHEBI:15378"/>
        <dbReference type="ChEBI" id="CHEBI:43474"/>
        <dbReference type="ChEBI" id="CHEBI:58405"/>
        <dbReference type="ChEBI" id="CHEBI:60392"/>
        <dbReference type="EC" id="3.6.1.27"/>
    </reaction>
</comment>
<keyword evidence="10 14" id="KW-0046">Antibiotic resistance</keyword>
<dbReference type="GO" id="GO:0008360">
    <property type="term" value="P:regulation of cell shape"/>
    <property type="evidence" value="ECO:0007669"/>
    <property type="project" value="UniProtKB-KW"/>
</dbReference>
<evidence type="ECO:0000256" key="7">
    <source>
        <dbReference type="ARBA" id="ARBA00022801"/>
    </source>
</evidence>
<keyword evidence="16" id="KW-1185">Reference proteome</keyword>
<feature type="transmembrane region" description="Helical" evidence="14">
    <location>
        <begin position="82"/>
        <end position="100"/>
    </location>
</feature>
<keyword evidence="9 14" id="KW-0472">Membrane</keyword>
<dbReference type="EC" id="3.6.1.27" evidence="3 14"/>
<evidence type="ECO:0000256" key="1">
    <source>
        <dbReference type="ARBA" id="ARBA00004651"/>
    </source>
</evidence>
<evidence type="ECO:0000256" key="11">
    <source>
        <dbReference type="ARBA" id="ARBA00032707"/>
    </source>
</evidence>
<comment type="subcellular location">
    <subcellularLocation>
        <location evidence="1 14">Cell membrane</location>
        <topology evidence="1 14">Multi-pass membrane protein</topology>
    </subcellularLocation>
</comment>
<comment type="function">
    <text evidence="14">Catalyzes the dephosphorylation of undecaprenyl diphosphate (UPP). Confers resistance to bacitracin.</text>
</comment>
<keyword evidence="7 14" id="KW-0378">Hydrolase</keyword>
<dbReference type="GO" id="GO:0009252">
    <property type="term" value="P:peptidoglycan biosynthetic process"/>
    <property type="evidence" value="ECO:0007669"/>
    <property type="project" value="UniProtKB-KW"/>
</dbReference>
<dbReference type="GO" id="GO:0050380">
    <property type="term" value="F:undecaprenyl-diphosphatase activity"/>
    <property type="evidence" value="ECO:0007669"/>
    <property type="project" value="UniProtKB-UniRule"/>
</dbReference>
<evidence type="ECO:0000256" key="3">
    <source>
        <dbReference type="ARBA" id="ARBA00012374"/>
    </source>
</evidence>
<accession>A0A1T5E667</accession>
<evidence type="ECO:0000256" key="9">
    <source>
        <dbReference type="ARBA" id="ARBA00023136"/>
    </source>
</evidence>
<evidence type="ECO:0000313" key="15">
    <source>
        <dbReference type="EMBL" id="SKB79427.1"/>
    </source>
</evidence>
<keyword evidence="14" id="KW-0961">Cell wall biogenesis/degradation</keyword>
<dbReference type="Proteomes" id="UP000191055">
    <property type="component" value="Unassembled WGS sequence"/>
</dbReference>
<organism evidence="15 16">
    <name type="scientific">Alkalitalea saponilacus</name>
    <dbReference type="NCBI Taxonomy" id="889453"/>
    <lineage>
        <taxon>Bacteria</taxon>
        <taxon>Pseudomonadati</taxon>
        <taxon>Bacteroidota</taxon>
        <taxon>Bacteroidia</taxon>
        <taxon>Marinilabiliales</taxon>
        <taxon>Marinilabiliaceae</taxon>
        <taxon>Alkalitalea</taxon>
    </lineage>
</organism>
<evidence type="ECO:0000256" key="2">
    <source>
        <dbReference type="ARBA" id="ARBA00010621"/>
    </source>
</evidence>
<feature type="transmembrane region" description="Helical" evidence="14">
    <location>
        <begin position="112"/>
        <end position="133"/>
    </location>
</feature>
<keyword evidence="14" id="KW-0573">Peptidoglycan synthesis</keyword>
<keyword evidence="6 14" id="KW-0812">Transmembrane</keyword>
<dbReference type="KEGG" id="asx:CDL62_08065"/>
<dbReference type="InterPro" id="IPR003824">
    <property type="entry name" value="UppP"/>
</dbReference>
<dbReference type="GO" id="GO:0005886">
    <property type="term" value="C:plasma membrane"/>
    <property type="evidence" value="ECO:0007669"/>
    <property type="project" value="UniProtKB-SubCell"/>
</dbReference>
<dbReference type="AlphaFoldDB" id="A0A1T5E667"/>
<evidence type="ECO:0000256" key="10">
    <source>
        <dbReference type="ARBA" id="ARBA00023251"/>
    </source>
</evidence>
<keyword evidence="14" id="KW-0133">Cell shape</keyword>
<dbReference type="PANTHER" id="PTHR30622">
    <property type="entry name" value="UNDECAPRENYL-DIPHOSPHATASE"/>
    <property type="match status" value="1"/>
</dbReference>
<feature type="transmembrane region" description="Helical" evidence="14">
    <location>
        <begin position="184"/>
        <end position="205"/>
    </location>
</feature>
<dbReference type="PANTHER" id="PTHR30622:SF2">
    <property type="entry name" value="UNDECAPRENYL-DIPHOSPHATASE"/>
    <property type="match status" value="1"/>
</dbReference>
<feature type="transmembrane region" description="Helical" evidence="14">
    <location>
        <begin position="250"/>
        <end position="269"/>
    </location>
</feature>
<dbReference type="HAMAP" id="MF_01006">
    <property type="entry name" value="Undec_diphosphatase"/>
    <property type="match status" value="1"/>
</dbReference>
<proteinExistence type="inferred from homology"/>
<comment type="similarity">
    <text evidence="2 14">Belongs to the UppP family.</text>
</comment>
<sequence length="270" mass="29215">MNWIEALILGLIQGLTEFLPVSSSGHLELGKQLLGVETTENLYFTVLVHGATVLSTLVVFRQDIANLIIGLFRFKWNDETRYISKIAVSMIPIAIVGLFFKDQVEAVFDAPNILLIVGLMLLVTASLLAFAYYKKSGNRDISYRDAFIIGIAQTVAVMPGISRSGATIATGLLLGNKRSEMARFSFLMVLVPILGENFLSVLSSLKETPAGDPSLQGLGFGVLLIGFVAAFLAGLFACKWMINIVKKGKLIYFAIYCAIVAAIAITGSLL</sequence>
<dbReference type="OrthoDB" id="9808289at2"/>
<feature type="transmembrane region" description="Helical" evidence="14">
    <location>
        <begin position="217"/>
        <end position="238"/>
    </location>
</feature>
<dbReference type="GO" id="GO:0071555">
    <property type="term" value="P:cell wall organization"/>
    <property type="evidence" value="ECO:0007669"/>
    <property type="project" value="UniProtKB-KW"/>
</dbReference>
<gene>
    <name evidence="14" type="primary">uppP</name>
    <name evidence="15" type="ORF">SAMN03080601_01217</name>
</gene>
<dbReference type="Pfam" id="PF02673">
    <property type="entry name" value="BacA"/>
    <property type="match status" value="1"/>
</dbReference>
<keyword evidence="8 14" id="KW-1133">Transmembrane helix</keyword>
<keyword evidence="5 14" id="KW-1003">Cell membrane</keyword>
<evidence type="ECO:0000313" key="16">
    <source>
        <dbReference type="Proteomes" id="UP000191055"/>
    </source>
</evidence>
<evidence type="ECO:0000256" key="13">
    <source>
        <dbReference type="ARBA" id="ARBA00047594"/>
    </source>
</evidence>
<feature type="transmembrane region" description="Helical" evidence="14">
    <location>
        <begin position="42"/>
        <end position="61"/>
    </location>
</feature>
<name>A0A1T5E667_9BACT</name>
<comment type="miscellaneous">
    <text evidence="14">Bacitracin is thought to be involved in the inhibition of peptidoglycan synthesis by sequestering undecaprenyl diphosphate, thereby reducing the pool of lipid carrier available.</text>
</comment>
<protein>
    <recommendedName>
        <fullName evidence="4 14">Undecaprenyl-diphosphatase</fullName>
        <ecNumber evidence="3 14">3.6.1.27</ecNumber>
    </recommendedName>
    <alternativeName>
        <fullName evidence="12 14">Bacitracin resistance protein</fullName>
    </alternativeName>
    <alternativeName>
        <fullName evidence="11 14">Undecaprenyl pyrophosphate phosphatase</fullName>
    </alternativeName>
</protein>
<evidence type="ECO:0000256" key="6">
    <source>
        <dbReference type="ARBA" id="ARBA00022692"/>
    </source>
</evidence>
<evidence type="ECO:0000256" key="5">
    <source>
        <dbReference type="ARBA" id="ARBA00022475"/>
    </source>
</evidence>